<dbReference type="KEGG" id="sphk:SKP52_13585"/>
<keyword evidence="2" id="KW-0285">Flavoprotein</keyword>
<dbReference type="Pfam" id="PF00890">
    <property type="entry name" value="FAD_binding_2"/>
    <property type="match status" value="1"/>
</dbReference>
<evidence type="ECO:0000256" key="3">
    <source>
        <dbReference type="ARBA" id="ARBA00022827"/>
    </source>
</evidence>
<dbReference type="SUPFAM" id="SSF56425">
    <property type="entry name" value="Succinate dehydrogenase/fumarate reductase flavoprotein, catalytic domain"/>
    <property type="match status" value="1"/>
</dbReference>
<dbReference type="InterPro" id="IPR050315">
    <property type="entry name" value="FAD-oxidoreductase_2"/>
</dbReference>
<dbReference type="GO" id="GO:0008202">
    <property type="term" value="P:steroid metabolic process"/>
    <property type="evidence" value="ECO:0007669"/>
    <property type="project" value="UniProtKB-ARBA"/>
</dbReference>
<dbReference type="Gene3D" id="3.50.50.60">
    <property type="entry name" value="FAD/NAD(P)-binding domain"/>
    <property type="match status" value="1"/>
</dbReference>
<evidence type="ECO:0000259" key="5">
    <source>
        <dbReference type="Pfam" id="PF00890"/>
    </source>
</evidence>
<dbReference type="HOGENOM" id="CLU_011398_4_3_5"/>
<dbReference type="SUPFAM" id="SSF51905">
    <property type="entry name" value="FAD/NAD(P)-binding domain"/>
    <property type="match status" value="1"/>
</dbReference>
<evidence type="ECO:0000256" key="4">
    <source>
        <dbReference type="ARBA" id="ARBA00023002"/>
    </source>
</evidence>
<evidence type="ECO:0000313" key="7">
    <source>
        <dbReference type="Proteomes" id="UP000030907"/>
    </source>
</evidence>
<keyword evidence="3" id="KW-0274">FAD</keyword>
<gene>
    <name evidence="6" type="ORF">SKP52_13585</name>
</gene>
<evidence type="ECO:0000256" key="2">
    <source>
        <dbReference type="ARBA" id="ARBA00022630"/>
    </source>
</evidence>
<dbReference type="InterPro" id="IPR036188">
    <property type="entry name" value="FAD/NAD-bd_sf"/>
</dbReference>
<feature type="domain" description="FAD-dependent oxidoreductase 2 FAD-binding" evidence="5">
    <location>
        <begin position="6"/>
        <end position="448"/>
    </location>
</feature>
<keyword evidence="4" id="KW-0560">Oxidoreductase</keyword>
<dbReference type="InterPro" id="IPR003953">
    <property type="entry name" value="FAD-dep_OxRdtase_2_FAD-bd"/>
</dbReference>
<proteinExistence type="predicted"/>
<dbReference type="STRING" id="1515612.SKP52_13585"/>
<dbReference type="RefSeq" id="WP_039575443.1">
    <property type="nucleotide sequence ID" value="NZ_CP009122.1"/>
</dbReference>
<accession>A0A0A7PHY5</accession>
<name>A0A0A7PHY5_9SPHN</name>
<dbReference type="OrthoDB" id="3178130at2"/>
<dbReference type="PANTHER" id="PTHR43400:SF10">
    <property type="entry name" value="3-OXOSTEROID 1-DEHYDROGENASE"/>
    <property type="match status" value="1"/>
</dbReference>
<dbReference type="EMBL" id="CP009122">
    <property type="protein sequence ID" value="AJA09605.1"/>
    <property type="molecule type" value="Genomic_DNA"/>
</dbReference>
<dbReference type="PANTHER" id="PTHR43400">
    <property type="entry name" value="FUMARATE REDUCTASE"/>
    <property type="match status" value="1"/>
</dbReference>
<organism evidence="6 7">
    <name type="scientific">Sphingopyxis fribergensis</name>
    <dbReference type="NCBI Taxonomy" id="1515612"/>
    <lineage>
        <taxon>Bacteria</taxon>
        <taxon>Pseudomonadati</taxon>
        <taxon>Pseudomonadota</taxon>
        <taxon>Alphaproteobacteria</taxon>
        <taxon>Sphingomonadales</taxon>
        <taxon>Sphingomonadaceae</taxon>
        <taxon>Sphingopyxis</taxon>
    </lineage>
</organism>
<sequence>MTYDYDVIVIGGGGAGMAAAITACDSGARVALLEAANQLGGSTALSGGVVYGAPTSIQRAAGIDSDTVDAMFEYYMTLNQHKVEPSIVRRLCELSGPAIEWLISMGVEFDPAELYASGVESVPRGHKTTGNGAALSEVLDREVNRRNIDVSRGCRVTALHTDEHGCVRGVVLDGETVSANSVIIATGGFGHNRLLLNRHYPEAAQHGDWTWAITAKTCTGDGLLMGQEVGADIAGHNRGLLLTTPGFYRDLEVFVPGWLVYVNREGRRFINETTEYAVMAGVVKDQIGGSIFAIFDENARATAVPEPRYAAAHKAGIITLNWVTDKIDEQIAKGKVIKAQTLAELADLVGIESGALETTIARYNSDCEQGVDSKFHKDGELMKPVAQPPFYAAEIRPAIVCLTSTGLRVDRDMHVLDCADRPIGGLFSAGEVSGGVLGDRYIGGGNSIANAIVFGRVAGEQAAREAGLGTDREQA</sequence>
<dbReference type="Gene3D" id="3.90.700.10">
    <property type="entry name" value="Succinate dehydrogenase/fumarate reductase flavoprotein, catalytic domain"/>
    <property type="match status" value="1"/>
</dbReference>
<dbReference type="Proteomes" id="UP000030907">
    <property type="component" value="Chromosome"/>
</dbReference>
<keyword evidence="7" id="KW-1185">Reference proteome</keyword>
<reference evidence="6 7" key="1">
    <citation type="journal article" date="2015" name="Int. J. Syst. Evol. Microbiol.">
        <title>Description of Sphingopyxis fribergensis sp. nov. - a soil bacterium with the ability to degrade styrene and phenylacetic acid.</title>
        <authorList>
            <person name="Oelschlagel M."/>
            <person name="Ruckert C."/>
            <person name="Kalinowski J."/>
            <person name="Schmidt G."/>
            <person name="Schlomann M."/>
            <person name="Tischler D."/>
        </authorList>
    </citation>
    <scope>NUCLEOTIDE SEQUENCE [LARGE SCALE GENOMIC DNA]</scope>
    <source>
        <strain evidence="6 7">Kp5.2</strain>
    </source>
</reference>
<dbReference type="AlphaFoldDB" id="A0A0A7PHY5"/>
<evidence type="ECO:0000256" key="1">
    <source>
        <dbReference type="ARBA" id="ARBA00001974"/>
    </source>
</evidence>
<dbReference type="GO" id="GO:0016491">
    <property type="term" value="F:oxidoreductase activity"/>
    <property type="evidence" value="ECO:0007669"/>
    <property type="project" value="UniProtKB-KW"/>
</dbReference>
<evidence type="ECO:0000313" key="6">
    <source>
        <dbReference type="EMBL" id="AJA09605.1"/>
    </source>
</evidence>
<comment type="cofactor">
    <cofactor evidence="1">
        <name>FAD</name>
        <dbReference type="ChEBI" id="CHEBI:57692"/>
    </cofactor>
</comment>
<protein>
    <submittedName>
        <fullName evidence="6">Fumarate reductase flavoprotein subunit</fullName>
    </submittedName>
</protein>
<dbReference type="InterPro" id="IPR027477">
    <property type="entry name" value="Succ_DH/fumarate_Rdtase_cat_sf"/>
</dbReference>